<feature type="region of interest" description="Disordered" evidence="1">
    <location>
        <begin position="31"/>
        <end position="77"/>
    </location>
</feature>
<organism evidence="2 3">
    <name type="scientific">Tessaracoccus bendigoensis DSM 12906</name>
    <dbReference type="NCBI Taxonomy" id="1123357"/>
    <lineage>
        <taxon>Bacteria</taxon>
        <taxon>Bacillati</taxon>
        <taxon>Actinomycetota</taxon>
        <taxon>Actinomycetes</taxon>
        <taxon>Propionibacteriales</taxon>
        <taxon>Propionibacteriaceae</taxon>
        <taxon>Tessaracoccus</taxon>
    </lineage>
</organism>
<feature type="compositionally biased region" description="Polar residues" evidence="1">
    <location>
        <begin position="42"/>
        <end position="52"/>
    </location>
</feature>
<dbReference type="Proteomes" id="UP000184512">
    <property type="component" value="Unassembled WGS sequence"/>
</dbReference>
<proteinExistence type="predicted"/>
<feature type="region of interest" description="Disordered" evidence="1">
    <location>
        <begin position="107"/>
        <end position="141"/>
    </location>
</feature>
<accession>A0A1M6JXT0</accession>
<reference evidence="3" key="1">
    <citation type="submission" date="2016-11" db="EMBL/GenBank/DDBJ databases">
        <authorList>
            <person name="Varghese N."/>
            <person name="Submissions S."/>
        </authorList>
    </citation>
    <scope>NUCLEOTIDE SEQUENCE [LARGE SCALE GENOMIC DNA]</scope>
    <source>
        <strain evidence="3">DSM 12906</strain>
    </source>
</reference>
<evidence type="ECO:0000313" key="2">
    <source>
        <dbReference type="EMBL" id="SHJ51438.1"/>
    </source>
</evidence>
<evidence type="ECO:0000256" key="1">
    <source>
        <dbReference type="SAM" id="MobiDB-lite"/>
    </source>
</evidence>
<protein>
    <submittedName>
        <fullName evidence="2">Uncharacterized protein</fullName>
    </submittedName>
</protein>
<feature type="compositionally biased region" description="Basic residues" evidence="1">
    <location>
        <begin position="66"/>
        <end position="77"/>
    </location>
</feature>
<sequence>MSSTPAVGLVTSDPPSIPVEGLVTSGIRQVSSDTAGMGHKSLVSTTITTTRQVDGRSRQASPAPARHQRKGSTPAFRRRYLWKGSSPAGYGRCPAILLVSATDRWCPRRSTAPASSRETRRGDTRSPAACSSPAIRRRYLR</sequence>
<dbReference type="EMBL" id="FQZG01000054">
    <property type="protein sequence ID" value="SHJ51438.1"/>
    <property type="molecule type" value="Genomic_DNA"/>
</dbReference>
<keyword evidence="3" id="KW-1185">Reference proteome</keyword>
<evidence type="ECO:0000313" key="3">
    <source>
        <dbReference type="Proteomes" id="UP000184512"/>
    </source>
</evidence>
<gene>
    <name evidence="2" type="ORF">SAMN02745244_02678</name>
</gene>
<name>A0A1M6JXT0_9ACTN</name>
<dbReference type="AlphaFoldDB" id="A0A1M6JXT0"/>